<dbReference type="SUPFAM" id="SSF81606">
    <property type="entry name" value="PP2C-like"/>
    <property type="match status" value="1"/>
</dbReference>
<protein>
    <recommendedName>
        <fullName evidence="1">PPM-type phosphatase domain-containing protein</fullName>
    </recommendedName>
</protein>
<dbReference type="EMBL" id="GL945477">
    <property type="protein sequence ID" value="EGO02033.1"/>
    <property type="molecule type" value="Genomic_DNA"/>
</dbReference>
<keyword evidence="3" id="KW-1185">Reference proteome</keyword>
<evidence type="ECO:0000313" key="2">
    <source>
        <dbReference type="EMBL" id="EGO02033.1"/>
    </source>
</evidence>
<dbReference type="Pfam" id="PF00481">
    <property type="entry name" value="PP2C"/>
    <property type="match status" value="1"/>
</dbReference>
<dbReference type="PROSITE" id="PS51746">
    <property type="entry name" value="PPM_2"/>
    <property type="match status" value="1"/>
</dbReference>
<proteinExistence type="predicted"/>
<dbReference type="OrthoDB" id="420076at2759"/>
<dbReference type="Proteomes" id="UP000008063">
    <property type="component" value="Unassembled WGS sequence"/>
</dbReference>
<dbReference type="PANTHER" id="PTHR13832">
    <property type="entry name" value="PROTEIN PHOSPHATASE 2C"/>
    <property type="match status" value="1"/>
</dbReference>
<dbReference type="InterPro" id="IPR015655">
    <property type="entry name" value="PP2C"/>
</dbReference>
<dbReference type="HOGENOM" id="CLU_021928_3_1_1"/>
<dbReference type="STRING" id="936435.F8PPF6"/>
<name>F8PPF6_SERL3</name>
<dbReference type="GO" id="GO:0004741">
    <property type="term" value="F:[pyruvate dehydrogenase (acetyl-transferring)]-phosphatase activity"/>
    <property type="evidence" value="ECO:0007669"/>
    <property type="project" value="TreeGrafter"/>
</dbReference>
<dbReference type="SMART" id="SM00332">
    <property type="entry name" value="PP2Cc"/>
    <property type="match status" value="1"/>
</dbReference>
<evidence type="ECO:0000313" key="3">
    <source>
        <dbReference type="Proteomes" id="UP000008063"/>
    </source>
</evidence>
<dbReference type="InterPro" id="IPR001932">
    <property type="entry name" value="PPM-type_phosphatase-like_dom"/>
</dbReference>
<dbReference type="AlphaFoldDB" id="F8PPF6"/>
<organism evidence="3">
    <name type="scientific">Serpula lacrymans var. lacrymans (strain S7.3)</name>
    <name type="common">Dry rot fungus</name>
    <dbReference type="NCBI Taxonomy" id="936435"/>
    <lineage>
        <taxon>Eukaryota</taxon>
        <taxon>Fungi</taxon>
        <taxon>Dikarya</taxon>
        <taxon>Basidiomycota</taxon>
        <taxon>Agaricomycotina</taxon>
        <taxon>Agaricomycetes</taxon>
        <taxon>Agaricomycetidae</taxon>
        <taxon>Boletales</taxon>
        <taxon>Coniophorineae</taxon>
        <taxon>Serpulaceae</taxon>
        <taxon>Serpula</taxon>
    </lineage>
</organism>
<gene>
    <name evidence="2" type="ORF">SERLA73DRAFT_86171</name>
</gene>
<dbReference type="InParanoid" id="F8PPF6"/>
<feature type="domain" description="PPM-type phosphatase" evidence="1">
    <location>
        <begin position="97"/>
        <end position="513"/>
    </location>
</feature>
<dbReference type="GO" id="GO:0005739">
    <property type="term" value="C:mitochondrion"/>
    <property type="evidence" value="ECO:0007669"/>
    <property type="project" value="TreeGrafter"/>
</dbReference>
<dbReference type="CDD" id="cd00143">
    <property type="entry name" value="PP2Cc"/>
    <property type="match status" value="1"/>
</dbReference>
<dbReference type="eggNOG" id="KOG0700">
    <property type="taxonomic scope" value="Eukaryota"/>
</dbReference>
<dbReference type="PANTHER" id="PTHR13832:SF792">
    <property type="entry name" value="GM14286P"/>
    <property type="match status" value="1"/>
</dbReference>
<sequence>MLRRAWKPIAATTVLIGTPSYLYYTFKNRQQTFDLAVRVRGADGKAMLSTRTFSLLSKGAVDERLKEHATSESSPRPGGIVWKHTTAALAANDPYEDAHSNTIIARDASDPSAPGDLLFFAVMDGHGGPHTSRLLSKTLINAVVLELSSFIKGPGSGSGLVKNVKSLFQSPRADPIAVAADPVAISTVIQGAFTKLDQELLNAPLTLLAANLDDAAIKKNMLPDLSQHPMALATMLPAISGSCALLAVIDTAHRNLYVACAGDSRAVAGVWEETPDGKGTWRVETLSEDQTGRNPNELKRIQSEHPANEAMDVIRAGRVLGGLEPSRAFGDAWYKWSRDVQEVLSQAFLVGNKQPLRPPPQTFKTPPYVTATPVVTHRKLSLPPLDNALTSKSSSAVRFIVLATDGLWDQLSSEEVVALVGGHFAGLKGDIPKSSLSKLVSTTVGAPTVEGKDKDRSKKEDGSWAFVDDNISSHLIRNAFGGGDVPSLRRLLSIPAPVARSYRDDTTVTVIWWEDGREEEAKATAFSSEVKAKL</sequence>
<reference evidence="3" key="1">
    <citation type="journal article" date="2011" name="Science">
        <title>The plant cell wall-decomposing machinery underlies the functional diversity of forest fungi.</title>
        <authorList>
            <person name="Eastwood D.C."/>
            <person name="Floudas D."/>
            <person name="Binder M."/>
            <person name="Majcherczyk A."/>
            <person name="Schneider P."/>
            <person name="Aerts A."/>
            <person name="Asiegbu F.O."/>
            <person name="Baker S.E."/>
            <person name="Barry K."/>
            <person name="Bendiksby M."/>
            <person name="Blumentritt M."/>
            <person name="Coutinho P.M."/>
            <person name="Cullen D."/>
            <person name="de Vries R.P."/>
            <person name="Gathman A."/>
            <person name="Goodell B."/>
            <person name="Henrissat B."/>
            <person name="Ihrmark K."/>
            <person name="Kauserud H."/>
            <person name="Kohler A."/>
            <person name="LaButti K."/>
            <person name="Lapidus A."/>
            <person name="Lavin J.L."/>
            <person name="Lee Y.-H."/>
            <person name="Lindquist E."/>
            <person name="Lilly W."/>
            <person name="Lucas S."/>
            <person name="Morin E."/>
            <person name="Murat C."/>
            <person name="Oguiza J.A."/>
            <person name="Park J."/>
            <person name="Pisabarro A.G."/>
            <person name="Riley R."/>
            <person name="Rosling A."/>
            <person name="Salamov A."/>
            <person name="Schmidt O."/>
            <person name="Schmutz J."/>
            <person name="Skrede I."/>
            <person name="Stenlid J."/>
            <person name="Wiebenga A."/>
            <person name="Xie X."/>
            <person name="Kuees U."/>
            <person name="Hibbett D.S."/>
            <person name="Hoffmeister D."/>
            <person name="Hoegberg N."/>
            <person name="Martin F."/>
            <person name="Grigoriev I.V."/>
            <person name="Watkinson S.C."/>
        </authorList>
    </citation>
    <scope>NUCLEOTIDE SEQUENCE [LARGE SCALE GENOMIC DNA]</scope>
    <source>
        <strain evidence="3">strain S7.3</strain>
    </source>
</reference>
<accession>F8PPF6</accession>
<dbReference type="OMA" id="GEQAMAP"/>
<evidence type="ECO:0000259" key="1">
    <source>
        <dbReference type="PROSITE" id="PS51746"/>
    </source>
</evidence>
<dbReference type="InterPro" id="IPR036457">
    <property type="entry name" value="PPM-type-like_dom_sf"/>
</dbReference>
<dbReference type="Gene3D" id="3.60.40.10">
    <property type="entry name" value="PPM-type phosphatase domain"/>
    <property type="match status" value="1"/>
</dbReference>